<reference evidence="3 5" key="1">
    <citation type="submission" date="2016-04" db="EMBL/GenBank/DDBJ databases">
        <title>Genome sequence of Methanosphaera cuniculi DSM 4103.</title>
        <authorList>
            <person name="Poehlein A."/>
            <person name="Seedorf H."/>
            <person name="Daniel R."/>
        </authorList>
    </citation>
    <scope>NUCLEOTIDE SEQUENCE [LARGE SCALE GENOMIC DNA]</scope>
    <source>
        <strain evidence="3 5">DSM 4103</strain>
    </source>
</reference>
<evidence type="ECO:0000313" key="3">
    <source>
        <dbReference type="EMBL" id="PWL08617.1"/>
    </source>
</evidence>
<dbReference type="EMBL" id="LMVN01000024">
    <property type="protein sequence ID" value="PAV06862.1"/>
    <property type="molecule type" value="Genomic_DNA"/>
</dbReference>
<name>A0A2A2HBR3_9EURY</name>
<protein>
    <submittedName>
        <fullName evidence="2">Uncharacterized protein</fullName>
    </submittedName>
</protein>
<accession>A0A2A2HBR3</accession>
<evidence type="ECO:0000313" key="4">
    <source>
        <dbReference type="Proteomes" id="UP000217528"/>
    </source>
</evidence>
<evidence type="ECO:0000313" key="5">
    <source>
        <dbReference type="Proteomes" id="UP000246004"/>
    </source>
</evidence>
<organism evidence="2 4">
    <name type="scientific">Methanosphaera cuniculi</name>
    <dbReference type="NCBI Taxonomy" id="1077256"/>
    <lineage>
        <taxon>Archaea</taxon>
        <taxon>Methanobacteriati</taxon>
        <taxon>Methanobacteriota</taxon>
        <taxon>Methanomada group</taxon>
        <taxon>Methanobacteria</taxon>
        <taxon>Methanobacteriales</taxon>
        <taxon>Methanobacteriaceae</taxon>
        <taxon>Methanosphaera</taxon>
    </lineage>
</organism>
<sequence length="171" mass="20309">MSNGEETFLLKAKKEIEQKIKSETQQLSKVKKENEELTRSKMGYDNFYESLNNFIIESVEDFHVTEDDLPQYFKENIGETYENYVQIRVDALNEIDALNNYIDHCKREISSNKRTLKFYRSQYLDSDFFDECLPLVVLYQDKIDTYNENIQLTEDIIKKLGEISDKLVGWN</sequence>
<evidence type="ECO:0000256" key="1">
    <source>
        <dbReference type="SAM" id="Coils"/>
    </source>
</evidence>
<reference evidence="2 4" key="2">
    <citation type="journal article" date="2017" name="BMC Genomics">
        <title>Genomic analysis of methanogenic archaea reveals a shift towards energy conservation.</title>
        <authorList>
            <person name="Gilmore S.P."/>
            <person name="Henske J.K."/>
            <person name="Sexton J.A."/>
            <person name="Solomon K.V."/>
            <person name="Seppala S."/>
            <person name="Yoo J.I."/>
            <person name="Huyett L.M."/>
            <person name="Pressman A."/>
            <person name="Cogan J.Z."/>
            <person name="Kivenson V."/>
            <person name="Peng X."/>
            <person name="Tan Y."/>
            <person name="Valentine D.L."/>
            <person name="O'Malley M.A."/>
        </authorList>
    </citation>
    <scope>NUCLEOTIDE SEQUENCE [LARGE SCALE GENOMIC DNA]</scope>
    <source>
        <strain evidence="2 4">1R-7</strain>
    </source>
</reference>
<gene>
    <name evidence="2" type="ORF">ASJ82_07005</name>
    <name evidence="3" type="ORF">MSCUN_03290</name>
</gene>
<dbReference type="AlphaFoldDB" id="A0A2A2HBR3"/>
<feature type="coiled-coil region" evidence="1">
    <location>
        <begin position="13"/>
        <end position="40"/>
    </location>
</feature>
<comment type="caution">
    <text evidence="2">The sequence shown here is derived from an EMBL/GenBank/DDBJ whole genome shotgun (WGS) entry which is preliminary data.</text>
</comment>
<dbReference type="RefSeq" id="WP_095609037.1">
    <property type="nucleotide sequence ID" value="NZ_CAUHCB010000013.1"/>
</dbReference>
<proteinExistence type="predicted"/>
<evidence type="ECO:0000313" key="2">
    <source>
        <dbReference type="EMBL" id="PAV06862.1"/>
    </source>
</evidence>
<dbReference type="OrthoDB" id="82449at2157"/>
<dbReference type="EMBL" id="LWMS01000010">
    <property type="protein sequence ID" value="PWL08617.1"/>
    <property type="molecule type" value="Genomic_DNA"/>
</dbReference>
<dbReference type="Proteomes" id="UP000246004">
    <property type="component" value="Unassembled WGS sequence"/>
</dbReference>
<keyword evidence="4" id="KW-1185">Reference proteome</keyword>
<keyword evidence="1" id="KW-0175">Coiled coil</keyword>
<dbReference type="Proteomes" id="UP000217528">
    <property type="component" value="Unassembled WGS sequence"/>
</dbReference>